<feature type="region of interest" description="Disordered" evidence="1">
    <location>
        <begin position="1"/>
        <end position="24"/>
    </location>
</feature>
<evidence type="ECO:0000313" key="2">
    <source>
        <dbReference type="EMBL" id="OMJ84308.1"/>
    </source>
</evidence>
<feature type="compositionally biased region" description="Polar residues" evidence="1">
    <location>
        <begin position="14"/>
        <end position="24"/>
    </location>
</feature>
<dbReference type="EMBL" id="MPUH01000273">
    <property type="protein sequence ID" value="OMJ84308.1"/>
    <property type="molecule type" value="Genomic_DNA"/>
</dbReference>
<dbReference type="InterPro" id="IPR044595">
    <property type="entry name" value="KMD1-4"/>
</dbReference>
<accession>A0A1R2C5L8</accession>
<dbReference type="Pfam" id="PF01344">
    <property type="entry name" value="Kelch_1"/>
    <property type="match status" value="1"/>
</dbReference>
<reference evidence="2 3" key="1">
    <citation type="submission" date="2016-11" db="EMBL/GenBank/DDBJ databases">
        <title>The macronuclear genome of Stentor coeruleus: a giant cell with tiny introns.</title>
        <authorList>
            <person name="Slabodnick M."/>
            <person name="Ruby J.G."/>
            <person name="Reiff S.B."/>
            <person name="Swart E.C."/>
            <person name="Gosai S."/>
            <person name="Prabakaran S."/>
            <person name="Witkowska E."/>
            <person name="Larue G.E."/>
            <person name="Fisher S."/>
            <person name="Freeman R.M."/>
            <person name="Gunawardena J."/>
            <person name="Chu W."/>
            <person name="Stover N.A."/>
            <person name="Gregory B.D."/>
            <person name="Nowacki M."/>
            <person name="Derisi J."/>
            <person name="Roy S.W."/>
            <person name="Marshall W.F."/>
            <person name="Sood P."/>
        </authorList>
    </citation>
    <scope>NUCLEOTIDE SEQUENCE [LARGE SCALE GENOMIC DNA]</scope>
    <source>
        <strain evidence="2">WM001</strain>
    </source>
</reference>
<name>A0A1R2C5L8_9CILI</name>
<evidence type="ECO:0000256" key="1">
    <source>
        <dbReference type="SAM" id="MobiDB-lite"/>
    </source>
</evidence>
<sequence>MFTERRFFQREYENSPSPQPNYGSQIPKIIYKDSPSSMFLPALRSTKNIKKDLIGKRNGVEYFKHSDQNIFAYGNGKKTGKIQASESYKNLSITDNLKKRKSALLDRSLLMKTNYFLYSIFEIYGSGYSYSTKIGYGSSMGIGFLISNTLAITSNTVIPHQDIGSKCFARFADNIYETHNFDANIFFYTNPDLNFTIIGFVANIGSKMPRMPLEIREDFVLKEGENVVYLDSGPNGKTVVGVEDETFSYAERVHIQSGMPIFTSDWHLQGLHHSYNSSYNLNQATRIDSIANTLFKSQEQFSHPDLDLLLTNYESRYQNPNQNLQESQYIYFIEWYNRNIYTYNIELEKWGKLKISNLDDFLKNEQNNWNFNWGSRIVYLSNKIFILGGVSHEIYSAKSDVYELNIDTMEIFRKMDMNERREGLAAVYKQDYIYVMGGRYSYNTCERYSICEDKWEVMGQMNYGRYEHVAIIMAFEKLIFVVGGLPQENVGKIIERYDIVDDRWDVITMSLPYPVVHPGIFQVSGKKFALLGGRFCRAILIVELINSHLVMSQDFVYSDCIRVYQIDPLPERIETVYPVILYKKENKLCLVKFQEGDAPKVIFYYIKNFHKPPNTIQNYNKATNLPPIINRPNNSNTT</sequence>
<dbReference type="SUPFAM" id="SSF50494">
    <property type="entry name" value="Trypsin-like serine proteases"/>
    <property type="match status" value="1"/>
</dbReference>
<dbReference type="Gene3D" id="2.120.10.80">
    <property type="entry name" value="Kelch-type beta propeller"/>
    <property type="match status" value="1"/>
</dbReference>
<dbReference type="SUPFAM" id="SSF117281">
    <property type="entry name" value="Kelch motif"/>
    <property type="match status" value="1"/>
</dbReference>
<dbReference type="OrthoDB" id="289437at2759"/>
<dbReference type="GO" id="GO:0080037">
    <property type="term" value="P:negative regulation of cytokinin-activated signaling pathway"/>
    <property type="evidence" value="ECO:0007669"/>
    <property type="project" value="InterPro"/>
</dbReference>
<protein>
    <recommendedName>
        <fullName evidence="4">Kelch motif family protein</fullName>
    </recommendedName>
</protein>
<dbReference type="PANTHER" id="PTHR46407:SF3">
    <property type="entry name" value="OS02G0208700 PROTEIN"/>
    <property type="match status" value="1"/>
</dbReference>
<organism evidence="2 3">
    <name type="scientific">Stentor coeruleus</name>
    <dbReference type="NCBI Taxonomy" id="5963"/>
    <lineage>
        <taxon>Eukaryota</taxon>
        <taxon>Sar</taxon>
        <taxon>Alveolata</taxon>
        <taxon>Ciliophora</taxon>
        <taxon>Postciliodesmatophora</taxon>
        <taxon>Heterotrichea</taxon>
        <taxon>Heterotrichida</taxon>
        <taxon>Stentoridae</taxon>
        <taxon>Stentor</taxon>
    </lineage>
</organism>
<evidence type="ECO:0008006" key="4">
    <source>
        <dbReference type="Google" id="ProtNLM"/>
    </source>
</evidence>
<dbReference type="PANTHER" id="PTHR46407">
    <property type="entry name" value="OS02G0208700 PROTEIN"/>
    <property type="match status" value="1"/>
</dbReference>
<keyword evidence="3" id="KW-1185">Reference proteome</keyword>
<evidence type="ECO:0000313" key="3">
    <source>
        <dbReference type="Proteomes" id="UP000187209"/>
    </source>
</evidence>
<proteinExistence type="predicted"/>
<dbReference type="Proteomes" id="UP000187209">
    <property type="component" value="Unassembled WGS sequence"/>
</dbReference>
<dbReference type="AlphaFoldDB" id="A0A1R2C5L8"/>
<dbReference type="InterPro" id="IPR015915">
    <property type="entry name" value="Kelch-typ_b-propeller"/>
</dbReference>
<feature type="compositionally biased region" description="Basic and acidic residues" evidence="1">
    <location>
        <begin position="1"/>
        <end position="13"/>
    </location>
</feature>
<dbReference type="SMART" id="SM00612">
    <property type="entry name" value="Kelch"/>
    <property type="match status" value="3"/>
</dbReference>
<gene>
    <name evidence="2" type="ORF">SteCoe_14592</name>
</gene>
<dbReference type="GO" id="GO:2000762">
    <property type="term" value="P:regulation of phenylpropanoid metabolic process"/>
    <property type="evidence" value="ECO:0007669"/>
    <property type="project" value="InterPro"/>
</dbReference>
<dbReference type="InterPro" id="IPR006652">
    <property type="entry name" value="Kelch_1"/>
</dbReference>
<dbReference type="InterPro" id="IPR009003">
    <property type="entry name" value="Peptidase_S1_PA"/>
</dbReference>
<comment type="caution">
    <text evidence="2">The sequence shown here is derived from an EMBL/GenBank/DDBJ whole genome shotgun (WGS) entry which is preliminary data.</text>
</comment>